<accession>A0A9P5CAV7</accession>
<reference evidence="2 3" key="1">
    <citation type="submission" date="2018-06" db="EMBL/GenBank/DDBJ databases">
        <title>Genome analysis of cellulolytic fungus Trichoderma lentiforme CFAM-422.</title>
        <authorList>
            <person name="Steindorff A.S."/>
            <person name="Formighieri E.F."/>
            <person name="Midorikawa G.E.O."/>
            <person name="Tamietti M.S."/>
            <person name="Ramos E.Z."/>
            <person name="Silva A.S."/>
            <person name="Bon E.P.S."/>
            <person name="Mendes T.D."/>
            <person name="Damaso M.C.T."/>
            <person name="Favaro L.C.L."/>
        </authorList>
    </citation>
    <scope>NUCLEOTIDE SEQUENCE [LARGE SCALE GENOMIC DNA]</scope>
    <source>
        <strain evidence="2 3">CFAM-422</strain>
    </source>
</reference>
<dbReference type="AlphaFoldDB" id="A0A9P5CAV7"/>
<dbReference type="EMBL" id="QLNT01000012">
    <property type="protein sequence ID" value="KAF3069219.1"/>
    <property type="molecule type" value="Genomic_DNA"/>
</dbReference>
<name>A0A9P5CAV7_9HYPO</name>
<feature type="region of interest" description="Disordered" evidence="1">
    <location>
        <begin position="1"/>
        <end position="34"/>
    </location>
</feature>
<organism evidence="2 3">
    <name type="scientific">Trichoderma lentiforme</name>
    <dbReference type="NCBI Taxonomy" id="1567552"/>
    <lineage>
        <taxon>Eukaryota</taxon>
        <taxon>Fungi</taxon>
        <taxon>Dikarya</taxon>
        <taxon>Ascomycota</taxon>
        <taxon>Pezizomycotina</taxon>
        <taxon>Sordariomycetes</taxon>
        <taxon>Hypocreomycetidae</taxon>
        <taxon>Hypocreales</taxon>
        <taxon>Hypocreaceae</taxon>
        <taxon>Trichoderma</taxon>
    </lineage>
</organism>
<keyword evidence="3" id="KW-1185">Reference proteome</keyword>
<proteinExistence type="predicted"/>
<dbReference type="Proteomes" id="UP000801864">
    <property type="component" value="Unassembled WGS sequence"/>
</dbReference>
<evidence type="ECO:0000256" key="1">
    <source>
        <dbReference type="SAM" id="MobiDB-lite"/>
    </source>
</evidence>
<evidence type="ECO:0000313" key="2">
    <source>
        <dbReference type="EMBL" id="KAF3069219.1"/>
    </source>
</evidence>
<comment type="caution">
    <text evidence="2">The sequence shown here is derived from an EMBL/GenBank/DDBJ whole genome shotgun (WGS) entry which is preliminary data.</text>
</comment>
<gene>
    <name evidence="2" type="ORF">CFAM422_007084</name>
</gene>
<evidence type="ECO:0000313" key="3">
    <source>
        <dbReference type="Proteomes" id="UP000801864"/>
    </source>
</evidence>
<sequence>MPQARVSGGARPTRRAAAGDRERDNGGGFDDDADASAARLGGCSTEAKARQRLNCPDKGQSQQQATVVGALSSARGCSRWSLGSRTRRFLSRAVANRLSATGGRIAAGRDAAMDWMFVEGRDADAHEMVFGDRYQEERPAVGGGASTLTLRLDWRCSGHSNSMLPKNAGGREEAGLNCYCTRRVLVLMLLLALALVLPGDGRACA</sequence>
<protein>
    <submittedName>
        <fullName evidence="2">Uncharacterized protein</fullName>
    </submittedName>
</protein>